<name>A0AAN3U8H1_CAMJU</name>
<evidence type="ECO:0000256" key="2">
    <source>
        <dbReference type="SAM" id="MobiDB-lite"/>
    </source>
</evidence>
<evidence type="ECO:0000313" key="4">
    <source>
        <dbReference type="Proteomes" id="UP000735326"/>
    </source>
</evidence>
<feature type="region of interest" description="Disordered" evidence="2">
    <location>
        <begin position="579"/>
        <end position="601"/>
    </location>
</feature>
<reference evidence="3" key="1">
    <citation type="submission" date="2021-02" db="EMBL/GenBank/DDBJ databases">
        <authorList>
            <consortium name="PulseNet: The National Subtyping Network for Foodborne Disease Surveillance"/>
        </authorList>
    </citation>
    <scope>NUCLEOTIDE SEQUENCE</scope>
    <source>
        <strain evidence="3">PNUSAC020384</strain>
    </source>
</reference>
<proteinExistence type="predicted"/>
<sequence>MLNLNISKVNFDELDIKNITKRGILDTLKKFWNGNFDEYLEYLQSIGINYYEKIDNIYKLKQTLNNDIEKLKENVKDGKNVGKFNYQAISQFKNLQEVRDSEYYKLNIDLREVNDKNTITKIKDVFLSVDSCSLVDFKEINEERISLIYHKKGALIFFDNYIIANTRAENMSLIENYQVPKDNNFIVSKFLLFLATKLKTENINESFCYSYNNGKQRINNIKSIEEIIVWGRLKPEEKKLEKDKLKQQDENKEIAKEQAKVEIKQEINKNRDSLEKDSVERILQNSTSNVKLYNISSLSESDKNQKVENEIKNEKEEIENIIKNSFEVYHLKELEKTKERLKRAEKESYEAYKDLKDYLYNGTSILEAIRNIQQKYRNEDTINFASLLFSKDILNLKNKENEINTLKDEIEKSINYENELMDEITKREETISKLKGTLQSKINEITAMRDDFEKEIAEIKLVEEKLKEVEKISEEQEITIKELDNENDILSNENKKSKEELIRLKSENEYLNKQIEENKNRNLNNENLTKDYYKLQIDLEKEKIQNQYLLQSIADYKESEKEYKSKIEDLTSKLIANNDKTSDQEKKVEYTPRSKDILGKI</sequence>
<dbReference type="Proteomes" id="UP000735326">
    <property type="component" value="Unassembled WGS sequence"/>
</dbReference>
<dbReference type="AlphaFoldDB" id="A0AAN3U8H1"/>
<feature type="coiled-coil region" evidence="1">
    <location>
        <begin position="54"/>
        <end position="81"/>
    </location>
</feature>
<protein>
    <submittedName>
        <fullName evidence="3">Uncharacterized protein</fullName>
    </submittedName>
</protein>
<accession>A0AAN3U8H1</accession>
<dbReference type="RefSeq" id="WP_070273919.1">
    <property type="nucleotide sequence ID" value="NZ_MJYS01000077.1"/>
</dbReference>
<feature type="compositionally biased region" description="Basic and acidic residues" evidence="2">
    <location>
        <begin position="580"/>
        <end position="601"/>
    </location>
</feature>
<evidence type="ECO:0000256" key="1">
    <source>
        <dbReference type="SAM" id="Coils"/>
    </source>
</evidence>
<comment type="caution">
    <text evidence="3">The sequence shown here is derived from an EMBL/GenBank/DDBJ whole genome shotgun (WGS) entry which is preliminary data.</text>
</comment>
<evidence type="ECO:0000313" key="3">
    <source>
        <dbReference type="EMBL" id="EHB2512513.1"/>
    </source>
</evidence>
<feature type="coiled-coil region" evidence="1">
    <location>
        <begin position="449"/>
        <end position="521"/>
    </location>
</feature>
<gene>
    <name evidence="3" type="ORF">JYC20_001710</name>
</gene>
<dbReference type="EMBL" id="AAYVUT010000013">
    <property type="protein sequence ID" value="EHB2512513.1"/>
    <property type="molecule type" value="Genomic_DNA"/>
</dbReference>
<organism evidence="3 4">
    <name type="scientific">Campylobacter jejuni</name>
    <dbReference type="NCBI Taxonomy" id="197"/>
    <lineage>
        <taxon>Bacteria</taxon>
        <taxon>Pseudomonadati</taxon>
        <taxon>Campylobacterota</taxon>
        <taxon>Epsilonproteobacteria</taxon>
        <taxon>Campylobacterales</taxon>
        <taxon>Campylobacteraceae</taxon>
        <taxon>Campylobacter</taxon>
    </lineage>
</organism>
<keyword evidence="1" id="KW-0175">Coiled coil</keyword>
<feature type="coiled-coil region" evidence="1">
    <location>
        <begin position="237"/>
        <end position="354"/>
    </location>
</feature>